<gene>
    <name evidence="2" type="ORF">MKW94_010572</name>
</gene>
<dbReference type="EMBL" id="JAJJMA010271302">
    <property type="protein sequence ID" value="MCL7045572.1"/>
    <property type="molecule type" value="Genomic_DNA"/>
</dbReference>
<keyword evidence="1" id="KW-0732">Signal</keyword>
<evidence type="ECO:0000313" key="2">
    <source>
        <dbReference type="EMBL" id="MCL7045572.1"/>
    </source>
</evidence>
<organism evidence="2 3">
    <name type="scientific">Papaver nudicaule</name>
    <name type="common">Iceland poppy</name>
    <dbReference type="NCBI Taxonomy" id="74823"/>
    <lineage>
        <taxon>Eukaryota</taxon>
        <taxon>Viridiplantae</taxon>
        <taxon>Streptophyta</taxon>
        <taxon>Embryophyta</taxon>
        <taxon>Tracheophyta</taxon>
        <taxon>Spermatophyta</taxon>
        <taxon>Magnoliopsida</taxon>
        <taxon>Ranunculales</taxon>
        <taxon>Papaveraceae</taxon>
        <taxon>Papaveroideae</taxon>
        <taxon>Papaver</taxon>
    </lineage>
</organism>
<keyword evidence="3" id="KW-1185">Reference proteome</keyword>
<accession>A0AA41VQI7</accession>
<evidence type="ECO:0000313" key="3">
    <source>
        <dbReference type="Proteomes" id="UP001177140"/>
    </source>
</evidence>
<name>A0AA41VQI7_PAPNU</name>
<proteinExistence type="predicted"/>
<feature type="signal peptide" evidence="1">
    <location>
        <begin position="1"/>
        <end position="24"/>
    </location>
</feature>
<protein>
    <submittedName>
        <fullName evidence="2">Uncharacterized protein</fullName>
    </submittedName>
</protein>
<dbReference type="AlphaFoldDB" id="A0AA41VQI7"/>
<dbReference type="Proteomes" id="UP001177140">
    <property type="component" value="Unassembled WGS sequence"/>
</dbReference>
<feature type="chain" id="PRO_5041290752" evidence="1">
    <location>
        <begin position="25"/>
        <end position="84"/>
    </location>
</feature>
<reference evidence="2" key="1">
    <citation type="submission" date="2022-03" db="EMBL/GenBank/DDBJ databases">
        <title>A functionally conserved STORR gene fusion in Papaver species that diverged 16.8 million years ago.</title>
        <authorList>
            <person name="Catania T."/>
        </authorList>
    </citation>
    <scope>NUCLEOTIDE SEQUENCE</scope>
    <source>
        <strain evidence="2">S-191538</strain>
    </source>
</reference>
<evidence type="ECO:0000256" key="1">
    <source>
        <dbReference type="SAM" id="SignalP"/>
    </source>
</evidence>
<comment type="caution">
    <text evidence="2">The sequence shown here is derived from an EMBL/GenBank/DDBJ whole genome shotgun (WGS) entry which is preliminary data.</text>
</comment>
<sequence>MAKITMFLCFFLVVLLVMPNSSSSRMVLEEDEGVQVRCPKVIKSCSKVVCPKPRKVCPQVRCREGFVLYQPCCDCQRCCPPPPA</sequence>